<name>A0A2N5TID5_9BASI</name>
<dbReference type="EMBL" id="PGCI01000554">
    <property type="protein sequence ID" value="PLW25263.1"/>
    <property type="molecule type" value="Genomic_DNA"/>
</dbReference>
<sequence>MVKPQAECRLHPSLEAVDLGNRFASGGQKSLVPAPAPLTSRFSPPCLVQYAATGDLNKSCKSIYPFDDFYPTKLSFGAGSNNTTKTSCRGPHQSDTGILCLPSTAHFHDTATAPTECLPFN</sequence>
<gene>
    <name evidence="1" type="ORF">PCASD_26452</name>
</gene>
<reference evidence="1 2" key="1">
    <citation type="submission" date="2017-11" db="EMBL/GenBank/DDBJ databases">
        <title>De novo assembly and phasing of dikaryotic genomes from two isolates of Puccinia coronata f. sp. avenae, the causal agent of oat crown rust.</title>
        <authorList>
            <person name="Miller M.E."/>
            <person name="Zhang Y."/>
            <person name="Omidvar V."/>
            <person name="Sperschneider J."/>
            <person name="Schwessinger B."/>
            <person name="Raley C."/>
            <person name="Palmer J.M."/>
            <person name="Garnica D."/>
            <person name="Upadhyaya N."/>
            <person name="Rathjen J."/>
            <person name="Taylor J.M."/>
            <person name="Park R.F."/>
            <person name="Dodds P.N."/>
            <person name="Hirsch C.D."/>
            <person name="Kianian S.F."/>
            <person name="Figueroa M."/>
        </authorList>
    </citation>
    <scope>NUCLEOTIDE SEQUENCE [LARGE SCALE GENOMIC DNA]</scope>
    <source>
        <strain evidence="1">12SD80</strain>
    </source>
</reference>
<evidence type="ECO:0000313" key="2">
    <source>
        <dbReference type="Proteomes" id="UP000235392"/>
    </source>
</evidence>
<accession>A0A2N5TID5</accession>
<organism evidence="1 2">
    <name type="scientific">Puccinia coronata f. sp. avenae</name>
    <dbReference type="NCBI Taxonomy" id="200324"/>
    <lineage>
        <taxon>Eukaryota</taxon>
        <taxon>Fungi</taxon>
        <taxon>Dikarya</taxon>
        <taxon>Basidiomycota</taxon>
        <taxon>Pucciniomycotina</taxon>
        <taxon>Pucciniomycetes</taxon>
        <taxon>Pucciniales</taxon>
        <taxon>Pucciniaceae</taxon>
        <taxon>Puccinia</taxon>
    </lineage>
</organism>
<dbReference type="AlphaFoldDB" id="A0A2N5TID5"/>
<evidence type="ECO:0000313" key="1">
    <source>
        <dbReference type="EMBL" id="PLW25263.1"/>
    </source>
</evidence>
<proteinExistence type="predicted"/>
<comment type="caution">
    <text evidence="1">The sequence shown here is derived from an EMBL/GenBank/DDBJ whole genome shotgun (WGS) entry which is preliminary data.</text>
</comment>
<dbReference type="Proteomes" id="UP000235392">
    <property type="component" value="Unassembled WGS sequence"/>
</dbReference>
<protein>
    <submittedName>
        <fullName evidence="1">Uncharacterized protein</fullName>
    </submittedName>
</protein>